<dbReference type="STRING" id="658196.A0A397SN87"/>
<accession>A0A397SN87</accession>
<dbReference type="AlphaFoldDB" id="A0A397SN87"/>
<sequence length="167" mass="19268">MNANGNIIIRRFTHLLVIASNNQEIQELRDQLAELQLQISTQKTPQGQAPFDKIWIHMYEEDQAISLSQKYLKDVELADNLKGAIKERLKSSLGNAEERITIYKGKDLLPNSTFISELYNTESKALEVMVDRSLDEISEFIKNRHQEVLELLNILYIVAQHPYINVT</sequence>
<keyword evidence="2" id="KW-1185">Reference proteome</keyword>
<protein>
    <submittedName>
        <fullName evidence="1">Uncharacterized protein</fullName>
    </submittedName>
</protein>
<evidence type="ECO:0000313" key="1">
    <source>
        <dbReference type="EMBL" id="RIA84084.1"/>
    </source>
</evidence>
<dbReference type="EMBL" id="QKYT01000518">
    <property type="protein sequence ID" value="RIA84084.1"/>
    <property type="molecule type" value="Genomic_DNA"/>
</dbReference>
<name>A0A397SN87_9GLOM</name>
<organism evidence="1 2">
    <name type="scientific">Glomus cerebriforme</name>
    <dbReference type="NCBI Taxonomy" id="658196"/>
    <lineage>
        <taxon>Eukaryota</taxon>
        <taxon>Fungi</taxon>
        <taxon>Fungi incertae sedis</taxon>
        <taxon>Mucoromycota</taxon>
        <taxon>Glomeromycotina</taxon>
        <taxon>Glomeromycetes</taxon>
        <taxon>Glomerales</taxon>
        <taxon>Glomeraceae</taxon>
        <taxon>Glomus</taxon>
    </lineage>
</organism>
<evidence type="ECO:0000313" key="2">
    <source>
        <dbReference type="Proteomes" id="UP000265703"/>
    </source>
</evidence>
<dbReference type="Proteomes" id="UP000265703">
    <property type="component" value="Unassembled WGS sequence"/>
</dbReference>
<gene>
    <name evidence="1" type="ORF">C1645_832790</name>
</gene>
<reference evidence="1 2" key="1">
    <citation type="submission" date="2018-06" db="EMBL/GenBank/DDBJ databases">
        <title>Comparative genomics reveals the genomic features of Rhizophagus irregularis, R. cerebriforme, R. diaphanum and Gigaspora rosea, and their symbiotic lifestyle signature.</title>
        <authorList>
            <person name="Morin E."/>
            <person name="San Clemente H."/>
            <person name="Chen E.C.H."/>
            <person name="De La Providencia I."/>
            <person name="Hainaut M."/>
            <person name="Kuo A."/>
            <person name="Kohler A."/>
            <person name="Murat C."/>
            <person name="Tang N."/>
            <person name="Roy S."/>
            <person name="Loubradou J."/>
            <person name="Henrissat B."/>
            <person name="Grigoriev I.V."/>
            <person name="Corradi N."/>
            <person name="Roux C."/>
            <person name="Martin F.M."/>
        </authorList>
    </citation>
    <scope>NUCLEOTIDE SEQUENCE [LARGE SCALE GENOMIC DNA]</scope>
    <source>
        <strain evidence="1 2">DAOM 227022</strain>
    </source>
</reference>
<comment type="caution">
    <text evidence="1">The sequence shown here is derived from an EMBL/GenBank/DDBJ whole genome shotgun (WGS) entry which is preliminary data.</text>
</comment>
<proteinExistence type="predicted"/>